<dbReference type="PROSITE" id="PS51116">
    <property type="entry name" value="LAMININ_IVB"/>
    <property type="match status" value="1"/>
</dbReference>
<sequence length="211" mass="23117">MMILFQPVTATLPAPSATACVMLQVVGVSVNHGLLPPCEQYFRNQGYDFRFSNGKVILVRKARRLRSRRQILPHQGSPEQSGTGLGLVRVTDGAGLRFTVDNLPTSMEYQMVIRYESEMGLIQSFYSVQDFCSQSDLDSLSHFRCVGLDVYLGSQDSLPKICEDLVKSLSARIHNGAVGERFTANPQATINTCNVIGSLGSGCSKLDGFCE</sequence>
<keyword evidence="4" id="KW-0084">Basement membrane</keyword>
<gene>
    <name evidence="6" type="ORF">GOODEAATRI_023995</name>
</gene>
<protein>
    <recommendedName>
        <fullName evidence="5">Laminin IV type B domain-containing protein</fullName>
    </recommendedName>
</protein>
<evidence type="ECO:0000256" key="1">
    <source>
        <dbReference type="ARBA" id="ARBA00004302"/>
    </source>
</evidence>
<evidence type="ECO:0000256" key="3">
    <source>
        <dbReference type="ARBA" id="ARBA00022530"/>
    </source>
</evidence>
<dbReference type="Proteomes" id="UP001476798">
    <property type="component" value="Unassembled WGS sequence"/>
</dbReference>
<keyword evidence="3" id="KW-0272">Extracellular matrix</keyword>
<proteinExistence type="predicted"/>
<comment type="subcellular location">
    <subcellularLocation>
        <location evidence="1">Secreted</location>
        <location evidence="1">Extracellular space</location>
        <location evidence="1">Extracellular matrix</location>
        <location evidence="1">Basement membrane</location>
    </subcellularLocation>
</comment>
<comment type="caution">
    <text evidence="6">The sequence shown here is derived from an EMBL/GenBank/DDBJ whole genome shotgun (WGS) entry which is preliminary data.</text>
</comment>
<keyword evidence="7" id="KW-1185">Reference proteome</keyword>
<evidence type="ECO:0000313" key="6">
    <source>
        <dbReference type="EMBL" id="MEQ2176032.1"/>
    </source>
</evidence>
<feature type="non-terminal residue" evidence="6">
    <location>
        <position position="211"/>
    </location>
</feature>
<name>A0ABV0NX81_9TELE</name>
<evidence type="ECO:0000256" key="2">
    <source>
        <dbReference type="ARBA" id="ARBA00022525"/>
    </source>
</evidence>
<dbReference type="InterPro" id="IPR013015">
    <property type="entry name" value="Laminin_IV_B"/>
</dbReference>
<organism evidence="6 7">
    <name type="scientific">Goodea atripinnis</name>
    <dbReference type="NCBI Taxonomy" id="208336"/>
    <lineage>
        <taxon>Eukaryota</taxon>
        <taxon>Metazoa</taxon>
        <taxon>Chordata</taxon>
        <taxon>Craniata</taxon>
        <taxon>Vertebrata</taxon>
        <taxon>Euteleostomi</taxon>
        <taxon>Actinopterygii</taxon>
        <taxon>Neopterygii</taxon>
        <taxon>Teleostei</taxon>
        <taxon>Neoteleostei</taxon>
        <taxon>Acanthomorphata</taxon>
        <taxon>Ovalentaria</taxon>
        <taxon>Atherinomorphae</taxon>
        <taxon>Cyprinodontiformes</taxon>
        <taxon>Goodeidae</taxon>
        <taxon>Goodea</taxon>
    </lineage>
</organism>
<dbReference type="EMBL" id="JAHRIO010052598">
    <property type="protein sequence ID" value="MEQ2176032.1"/>
    <property type="molecule type" value="Genomic_DNA"/>
</dbReference>
<reference evidence="6 7" key="1">
    <citation type="submission" date="2021-06" db="EMBL/GenBank/DDBJ databases">
        <authorList>
            <person name="Palmer J.M."/>
        </authorList>
    </citation>
    <scope>NUCLEOTIDE SEQUENCE [LARGE SCALE GENOMIC DNA]</scope>
    <source>
        <strain evidence="6 7">GA_2019</strain>
        <tissue evidence="6">Muscle</tissue>
    </source>
</reference>
<feature type="domain" description="Laminin IV type B" evidence="5">
    <location>
        <begin position="27"/>
        <end position="211"/>
    </location>
</feature>
<evidence type="ECO:0000313" key="7">
    <source>
        <dbReference type="Proteomes" id="UP001476798"/>
    </source>
</evidence>
<evidence type="ECO:0000259" key="5">
    <source>
        <dbReference type="PROSITE" id="PS51116"/>
    </source>
</evidence>
<keyword evidence="2" id="KW-0964">Secreted</keyword>
<accession>A0ABV0NX81</accession>
<evidence type="ECO:0000256" key="4">
    <source>
        <dbReference type="ARBA" id="ARBA00022869"/>
    </source>
</evidence>
<dbReference type="Pfam" id="PF21199">
    <property type="entry name" value="LAMININ_IV_B"/>
    <property type="match status" value="1"/>
</dbReference>